<name>A0A5C8KJS2_9GAMM</name>
<comment type="caution">
    <text evidence="2">The sequence shown here is derived from an EMBL/GenBank/DDBJ whole genome shotgun (WGS) entry which is preliminary data.</text>
</comment>
<dbReference type="InterPro" id="IPR027417">
    <property type="entry name" value="P-loop_NTPase"/>
</dbReference>
<reference evidence="2 3" key="1">
    <citation type="submission" date="2019-08" db="EMBL/GenBank/DDBJ databases">
        <authorList>
            <person name="Karlyshev A.V."/>
        </authorList>
    </citation>
    <scope>NUCLEOTIDE SEQUENCE [LARGE SCALE GENOMIC DNA]</scope>
    <source>
        <strain evidence="2 3">Alg18-2.2</strain>
    </source>
</reference>
<dbReference type="Pfam" id="PF01926">
    <property type="entry name" value="MMR_HSR1"/>
    <property type="match status" value="1"/>
</dbReference>
<dbReference type="InterPro" id="IPR006073">
    <property type="entry name" value="GTP-bd"/>
</dbReference>
<dbReference type="GO" id="GO:0030488">
    <property type="term" value="P:tRNA methylation"/>
    <property type="evidence" value="ECO:0007669"/>
    <property type="project" value="TreeGrafter"/>
</dbReference>
<dbReference type="Proteomes" id="UP000321248">
    <property type="component" value="Unassembled WGS sequence"/>
</dbReference>
<keyword evidence="3" id="KW-1185">Reference proteome</keyword>
<protein>
    <submittedName>
        <fullName evidence="2">DUF3482 domain-containing protein</fullName>
    </submittedName>
</protein>
<dbReference type="Pfam" id="PF11981">
    <property type="entry name" value="DUF3482"/>
    <property type="match status" value="1"/>
</dbReference>
<dbReference type="PANTHER" id="PTHR42714:SF7">
    <property type="entry name" value="G DOMAIN-CONTAINING PROTEIN"/>
    <property type="match status" value="1"/>
</dbReference>
<dbReference type="SUPFAM" id="SSF52540">
    <property type="entry name" value="P-loop containing nucleoside triphosphate hydrolases"/>
    <property type="match status" value="1"/>
</dbReference>
<dbReference type="EMBL" id="VRTS01000007">
    <property type="protein sequence ID" value="TXK60998.1"/>
    <property type="molecule type" value="Genomic_DNA"/>
</dbReference>
<dbReference type="RefSeq" id="WP_147892041.1">
    <property type="nucleotide sequence ID" value="NZ_VRTS01000007.1"/>
</dbReference>
<sequence length="462" mass="49742">MADPPASAPVTIAVVGHANTGKTSLVRTLTRDRGFGEVSPRPGTTRHVEGVQLMADGRALVELHDTPGLEDPGRLRDFIDARWGADRIDGPARIDRFLDSPEADGHWAQEAKVLRRLRTSDAGFFVIDARDPVLAKHRDELALLSACAVPLLPVLNFVRGGDTHEADWREALGRHGLHASVAFDAFAPERDAEARLYQALGTLLGKHRDAFDTLVDARKREFEQRRSAATHAIAELLVDLAAVRREVPSTPEAAMRKAVAKLGDDVRRHEARTVRDLLALYQFDEKDVDAPELPLLDGRWELDLFNPEALKQAGVSIAGGAAGGAAAGAAIDAMTGFLSLGAGAALGALIGGGARKRREILAMARKRRLLSVDDPILALVAQRNLALVKLLEARGHGAEGSAAMSGDAPSQKLPRVLNRARSNPEWSRLGASFQPQETRESSVEMLAYALQDGLEADAGRSH</sequence>
<dbReference type="PANTHER" id="PTHR42714">
    <property type="entry name" value="TRNA MODIFICATION GTPASE GTPBP3"/>
    <property type="match status" value="1"/>
</dbReference>
<organism evidence="2 3">
    <name type="scientific">Alkalisalibacterium limincola</name>
    <dbReference type="NCBI Taxonomy" id="2699169"/>
    <lineage>
        <taxon>Bacteria</taxon>
        <taxon>Pseudomonadati</taxon>
        <taxon>Pseudomonadota</taxon>
        <taxon>Gammaproteobacteria</taxon>
        <taxon>Lysobacterales</taxon>
        <taxon>Lysobacteraceae</taxon>
        <taxon>Alkalisalibacterium</taxon>
    </lineage>
</organism>
<dbReference type="GO" id="GO:0005525">
    <property type="term" value="F:GTP binding"/>
    <property type="evidence" value="ECO:0007669"/>
    <property type="project" value="InterPro"/>
</dbReference>
<accession>A0A5C8KJS2</accession>
<evidence type="ECO:0000313" key="2">
    <source>
        <dbReference type="EMBL" id="TXK60998.1"/>
    </source>
</evidence>
<dbReference type="GO" id="GO:0002098">
    <property type="term" value="P:tRNA wobble uridine modification"/>
    <property type="evidence" value="ECO:0007669"/>
    <property type="project" value="TreeGrafter"/>
</dbReference>
<dbReference type="Gene3D" id="3.40.50.300">
    <property type="entry name" value="P-loop containing nucleotide triphosphate hydrolases"/>
    <property type="match status" value="1"/>
</dbReference>
<evidence type="ECO:0000313" key="3">
    <source>
        <dbReference type="Proteomes" id="UP000321248"/>
    </source>
</evidence>
<proteinExistence type="predicted"/>
<dbReference type="GO" id="GO:0005829">
    <property type="term" value="C:cytosol"/>
    <property type="evidence" value="ECO:0007669"/>
    <property type="project" value="TreeGrafter"/>
</dbReference>
<dbReference type="AlphaFoldDB" id="A0A5C8KJS2"/>
<feature type="domain" description="G" evidence="1">
    <location>
        <begin position="11"/>
        <end position="139"/>
    </location>
</feature>
<dbReference type="CDD" id="cd00882">
    <property type="entry name" value="Ras_like_GTPase"/>
    <property type="match status" value="1"/>
</dbReference>
<dbReference type="InterPro" id="IPR021871">
    <property type="entry name" value="DUF3482"/>
</dbReference>
<dbReference type="OrthoDB" id="5406017at2"/>
<gene>
    <name evidence="2" type="ORF">FU658_10495</name>
</gene>
<evidence type="ECO:0000259" key="1">
    <source>
        <dbReference type="Pfam" id="PF01926"/>
    </source>
</evidence>